<dbReference type="FunFam" id="3.40.50.150:FF:000028">
    <property type="entry name" value="Ubiquinone biosynthesis O-methyltransferase"/>
    <property type="match status" value="1"/>
</dbReference>
<dbReference type="Gene3D" id="3.40.50.150">
    <property type="entry name" value="Vaccinia Virus protein VP39"/>
    <property type="match status" value="1"/>
</dbReference>
<dbReference type="PANTHER" id="PTHR43464">
    <property type="entry name" value="METHYLTRANSFERASE"/>
    <property type="match status" value="1"/>
</dbReference>
<dbReference type="Pfam" id="PF13489">
    <property type="entry name" value="Methyltransf_23"/>
    <property type="match status" value="1"/>
</dbReference>
<evidence type="ECO:0000256" key="5">
    <source>
        <dbReference type="HAMAP-Rule" id="MF_00472"/>
    </source>
</evidence>
<dbReference type="EC" id="2.1.1.222" evidence="5"/>
<comment type="catalytic activity">
    <reaction evidence="5">
        <text>a 3-demethylubiquinol + S-adenosyl-L-methionine = a ubiquinol + S-adenosyl-L-homocysteine + H(+)</text>
        <dbReference type="Rhea" id="RHEA:44380"/>
        <dbReference type="Rhea" id="RHEA-COMP:9566"/>
        <dbReference type="Rhea" id="RHEA-COMP:10914"/>
        <dbReference type="ChEBI" id="CHEBI:15378"/>
        <dbReference type="ChEBI" id="CHEBI:17976"/>
        <dbReference type="ChEBI" id="CHEBI:57856"/>
        <dbReference type="ChEBI" id="CHEBI:59789"/>
        <dbReference type="ChEBI" id="CHEBI:84422"/>
        <dbReference type="EC" id="2.1.1.64"/>
    </reaction>
</comment>
<dbReference type="GO" id="GO:0010420">
    <property type="term" value="F:polyprenyldihydroxybenzoate methyltransferase activity"/>
    <property type="evidence" value="ECO:0007669"/>
    <property type="project" value="InterPro"/>
</dbReference>
<gene>
    <name evidence="5 6" type="primary">ubiG</name>
    <name evidence="6" type="ORF">JJB97_01970</name>
</gene>
<dbReference type="NCBIfam" id="TIGR01983">
    <property type="entry name" value="UbiG"/>
    <property type="match status" value="1"/>
</dbReference>
<keyword evidence="4 5" id="KW-0949">S-adenosyl-L-methionine</keyword>
<evidence type="ECO:0000256" key="3">
    <source>
        <dbReference type="ARBA" id="ARBA00022688"/>
    </source>
</evidence>
<dbReference type="EC" id="2.1.1.64" evidence="5"/>
<sequence length="251" mass="27721">MNAENAPHSRNVDRDEIAKFEAVASRWWDKEGEFKPLHRINPLRLGYICDRTGGLFGKNVLDVGCGGGILSESMAREGAAVTGLDMGAEPLQVARLHALESGIRVDYVQQTVEEHAAQHPHAYDVVTCMEMLEHVPNPQSVVNACAALVKPGGHVFFSTLNRNGKSWLMAVVGAEYILRIVPRGTHDVKKFIKPAELLGWVDATLLQERHMTGLHYNPLFDRFSLGPGVDVNYLLHTQAREAEQPPIAKDA</sequence>
<dbReference type="HAMAP" id="MF_00472">
    <property type="entry name" value="UbiG"/>
    <property type="match status" value="1"/>
</dbReference>
<dbReference type="RefSeq" id="WP_238712126.1">
    <property type="nucleotide sequence ID" value="NZ_JAEPBH010000003.1"/>
</dbReference>
<keyword evidence="3 5" id="KW-0831">Ubiquinone biosynthesis</keyword>
<dbReference type="SUPFAM" id="SSF53335">
    <property type="entry name" value="S-adenosyl-L-methionine-dependent methyltransferases"/>
    <property type="match status" value="1"/>
</dbReference>
<keyword evidence="2 5" id="KW-0808">Transferase</keyword>
<organism evidence="6 7">
    <name type="scientific">Tenebrionibacter intestinalis</name>
    <dbReference type="NCBI Taxonomy" id="2799638"/>
    <lineage>
        <taxon>Bacteria</taxon>
        <taxon>Pseudomonadati</taxon>
        <taxon>Pseudomonadota</taxon>
        <taxon>Gammaproteobacteria</taxon>
        <taxon>Enterobacterales</taxon>
        <taxon>Enterobacteriaceae</taxon>
        <taxon>Tenebrionibacter/Tenebrionicola group</taxon>
        <taxon>Tenebrionibacter</taxon>
    </lineage>
</organism>
<dbReference type="AlphaFoldDB" id="A0A8K0V2Y6"/>
<evidence type="ECO:0000313" key="7">
    <source>
        <dbReference type="Proteomes" id="UP000659047"/>
    </source>
</evidence>
<dbReference type="GO" id="GO:0061542">
    <property type="term" value="F:3-demethylubiquinol 3-O-methyltransferase activity"/>
    <property type="evidence" value="ECO:0007669"/>
    <property type="project" value="UniProtKB-UniRule"/>
</dbReference>
<feature type="binding site" evidence="5">
    <location>
        <position position="64"/>
    </location>
    <ligand>
        <name>S-adenosyl-L-methionine</name>
        <dbReference type="ChEBI" id="CHEBI:59789"/>
    </ligand>
</feature>
<protein>
    <recommendedName>
        <fullName evidence="5">Ubiquinone biosynthesis O-methyltransferase</fullName>
    </recommendedName>
    <alternativeName>
        <fullName evidence="5">2-polyprenyl-6-hydroxyphenol methylase</fullName>
        <ecNumber evidence="5">2.1.1.222</ecNumber>
    </alternativeName>
    <alternativeName>
        <fullName evidence="5">3-demethylubiquinone 3-O-methyltransferase</fullName>
        <ecNumber evidence="5">2.1.1.64</ecNumber>
    </alternativeName>
</protein>
<name>A0A8K0V2Y6_9ENTR</name>
<evidence type="ECO:0000256" key="2">
    <source>
        <dbReference type="ARBA" id="ARBA00022679"/>
    </source>
</evidence>
<dbReference type="UniPathway" id="UPA00232"/>
<dbReference type="Proteomes" id="UP000659047">
    <property type="component" value="Unassembled WGS sequence"/>
</dbReference>
<dbReference type="EMBL" id="JAEPBH010000003">
    <property type="protein sequence ID" value="MBK4714119.1"/>
    <property type="molecule type" value="Genomic_DNA"/>
</dbReference>
<dbReference type="PANTHER" id="PTHR43464:SF19">
    <property type="entry name" value="UBIQUINONE BIOSYNTHESIS O-METHYLTRANSFERASE, MITOCHONDRIAL"/>
    <property type="match status" value="1"/>
</dbReference>
<reference evidence="6" key="1">
    <citation type="submission" date="2021-01" db="EMBL/GenBank/DDBJ databases">
        <title>Intestinitalea alba gen. nov., sp. nov., a novel genus of the family Enterobacteriaceae, isolated from the gut of the plastic-eating mealworm Tenebrio molitor L.</title>
        <authorList>
            <person name="Yang Y."/>
        </authorList>
    </citation>
    <scope>NUCLEOTIDE SEQUENCE</scope>
    <source>
        <strain evidence="6">BIT-L3</strain>
    </source>
</reference>
<comment type="catalytic activity">
    <reaction evidence="5">
        <text>a 3-(all-trans-polyprenyl)benzene-1,2-diol + S-adenosyl-L-methionine = a 2-methoxy-6-(all-trans-polyprenyl)phenol + S-adenosyl-L-homocysteine + H(+)</text>
        <dbReference type="Rhea" id="RHEA:31411"/>
        <dbReference type="Rhea" id="RHEA-COMP:9550"/>
        <dbReference type="Rhea" id="RHEA-COMP:9551"/>
        <dbReference type="ChEBI" id="CHEBI:15378"/>
        <dbReference type="ChEBI" id="CHEBI:57856"/>
        <dbReference type="ChEBI" id="CHEBI:59789"/>
        <dbReference type="ChEBI" id="CHEBI:62729"/>
        <dbReference type="ChEBI" id="CHEBI:62731"/>
        <dbReference type="EC" id="2.1.1.222"/>
    </reaction>
</comment>
<dbReference type="GO" id="GO:0032259">
    <property type="term" value="P:methylation"/>
    <property type="evidence" value="ECO:0007669"/>
    <property type="project" value="UniProtKB-KW"/>
</dbReference>
<evidence type="ECO:0000256" key="4">
    <source>
        <dbReference type="ARBA" id="ARBA00022691"/>
    </source>
</evidence>
<evidence type="ECO:0000313" key="6">
    <source>
        <dbReference type="EMBL" id="MBK4714119.1"/>
    </source>
</evidence>
<dbReference type="GO" id="GO:0102208">
    <property type="term" value="F:2-polyprenyl-6-hydroxyphenol methylase activity"/>
    <property type="evidence" value="ECO:0007669"/>
    <property type="project" value="UniProtKB-EC"/>
</dbReference>
<evidence type="ECO:0000256" key="1">
    <source>
        <dbReference type="ARBA" id="ARBA00022603"/>
    </source>
</evidence>
<dbReference type="InterPro" id="IPR029063">
    <property type="entry name" value="SAM-dependent_MTases_sf"/>
</dbReference>
<proteinExistence type="inferred from homology"/>
<comment type="caution">
    <text evidence="6">The sequence shown here is derived from an EMBL/GenBank/DDBJ whole genome shotgun (WGS) entry which is preliminary data.</text>
</comment>
<feature type="binding site" evidence="5">
    <location>
        <position position="129"/>
    </location>
    <ligand>
        <name>S-adenosyl-L-methionine</name>
        <dbReference type="ChEBI" id="CHEBI:59789"/>
    </ligand>
</feature>
<dbReference type="InterPro" id="IPR010233">
    <property type="entry name" value="UbiG_MeTrfase"/>
</dbReference>
<comment type="similarity">
    <text evidence="5">Belongs to the methyltransferase superfamily. UbiG/COQ3 family.</text>
</comment>
<accession>A0A8K0V2Y6</accession>
<dbReference type="CDD" id="cd02440">
    <property type="entry name" value="AdoMet_MTases"/>
    <property type="match status" value="1"/>
</dbReference>
<keyword evidence="7" id="KW-1185">Reference proteome</keyword>
<comment type="pathway">
    <text evidence="5">Cofactor biosynthesis; ubiquinone biosynthesis.</text>
</comment>
<comment type="function">
    <text evidence="5">O-methyltransferase that catalyzes the 2 O-methylation steps in the ubiquinone biosynthetic pathway.</text>
</comment>
<feature type="binding site" evidence="5">
    <location>
        <position position="85"/>
    </location>
    <ligand>
        <name>S-adenosyl-L-methionine</name>
        <dbReference type="ChEBI" id="CHEBI:59789"/>
    </ligand>
</feature>
<keyword evidence="1 5" id="KW-0489">Methyltransferase</keyword>
<feature type="binding site" evidence="5">
    <location>
        <position position="44"/>
    </location>
    <ligand>
        <name>S-adenosyl-L-methionine</name>
        <dbReference type="ChEBI" id="CHEBI:59789"/>
    </ligand>
</feature>